<keyword evidence="2" id="KW-1185">Reference proteome</keyword>
<protein>
    <submittedName>
        <fullName evidence="1">Dehydrogenases with different specificities</fullName>
    </submittedName>
</protein>
<evidence type="ECO:0000313" key="2">
    <source>
        <dbReference type="Proteomes" id="UP000267342"/>
    </source>
</evidence>
<dbReference type="AlphaFoldDB" id="A0A348HDR3"/>
<name>A0A348HDR3_9GAMM</name>
<gene>
    <name evidence="1" type="ORF">ZBT109_0998</name>
</gene>
<evidence type="ECO:0000313" key="1">
    <source>
        <dbReference type="EMBL" id="BBG29765.1"/>
    </source>
</evidence>
<organism evidence="1 2">
    <name type="scientific">Zymobacter palmae</name>
    <dbReference type="NCBI Taxonomy" id="33074"/>
    <lineage>
        <taxon>Bacteria</taxon>
        <taxon>Pseudomonadati</taxon>
        <taxon>Pseudomonadota</taxon>
        <taxon>Gammaproteobacteria</taxon>
        <taxon>Oceanospirillales</taxon>
        <taxon>Halomonadaceae</taxon>
        <taxon>Zymobacter group</taxon>
        <taxon>Zymobacter</taxon>
    </lineage>
</organism>
<dbReference type="Proteomes" id="UP000267342">
    <property type="component" value="Chromosome"/>
</dbReference>
<reference evidence="1 2" key="1">
    <citation type="submission" date="2018-09" db="EMBL/GenBank/DDBJ databases">
        <title>Zymobacter palmae IAM14233 (=T109) whole genome analysis.</title>
        <authorList>
            <person name="Yanase H."/>
        </authorList>
    </citation>
    <scope>NUCLEOTIDE SEQUENCE [LARGE SCALE GENOMIC DNA]</scope>
    <source>
        <strain evidence="1 2">IAM14233</strain>
    </source>
</reference>
<dbReference type="KEGG" id="zpl:ZBT109_0998"/>
<accession>A0A348HDR3</accession>
<dbReference type="EMBL" id="AP018933">
    <property type="protein sequence ID" value="BBG29765.1"/>
    <property type="molecule type" value="Genomic_DNA"/>
</dbReference>
<sequence length="319" mass="36063">MLAKYNRTITVQQYAVFEMPMQTARQHAAFDIAPQTDKIIRQAGMRYTLNILFDDGTRIQHFRNVVAGSSDQFDTTIIGLVIGTRTHKGRQEAMMNIDDSATIALAQHRRQNLHVTRQHQCIAVVAVDQFSNLVESRLLVVFVHCHVMEGNIMPFRHSAQVVVVGNDGHDIARQFTCRILVQQIDQAVRHLGNHHDNARAFGHVMQTPLHTELFGNGGKALTDMLSIALECDFVAHEETVFDDIGVLSRFENGAAVFGNKTRNARNDTHTVRTGNDQAIGMRHDEQGLRNKRDQRSMTLMLCKEQCFYKPLLLATLHKV</sequence>
<proteinExistence type="predicted"/>